<keyword evidence="2" id="KW-1133">Transmembrane helix</keyword>
<evidence type="ECO:0000313" key="3">
    <source>
        <dbReference type="EMBL" id="MCZ0858679.1"/>
    </source>
</evidence>
<gene>
    <name evidence="3" type="ORF">OHJ16_11575</name>
</gene>
<evidence type="ECO:0000313" key="4">
    <source>
        <dbReference type="Proteomes" id="UP001072034"/>
    </source>
</evidence>
<name>A0ABT4IBE0_9ACTO</name>
<feature type="transmembrane region" description="Helical" evidence="2">
    <location>
        <begin position="31"/>
        <end position="53"/>
    </location>
</feature>
<feature type="transmembrane region" description="Helical" evidence="2">
    <location>
        <begin position="87"/>
        <end position="108"/>
    </location>
</feature>
<comment type="caution">
    <text evidence="3">The sequence shown here is derived from an EMBL/GenBank/DDBJ whole genome shotgun (WGS) entry which is preliminary data.</text>
</comment>
<feature type="region of interest" description="Disordered" evidence="1">
    <location>
        <begin position="1"/>
        <end position="30"/>
    </location>
</feature>
<dbReference type="Proteomes" id="UP001072034">
    <property type="component" value="Unassembled WGS sequence"/>
</dbReference>
<dbReference type="CDD" id="cd03498">
    <property type="entry name" value="SQR_TypeB_2_TM"/>
    <property type="match status" value="1"/>
</dbReference>
<feature type="transmembrane region" description="Helical" evidence="2">
    <location>
        <begin position="190"/>
        <end position="213"/>
    </location>
</feature>
<feature type="transmembrane region" description="Helical" evidence="2">
    <location>
        <begin position="225"/>
        <end position="253"/>
    </location>
</feature>
<evidence type="ECO:0000256" key="2">
    <source>
        <dbReference type="SAM" id="Phobius"/>
    </source>
</evidence>
<dbReference type="EMBL" id="JAPTMY010000027">
    <property type="protein sequence ID" value="MCZ0858679.1"/>
    <property type="molecule type" value="Genomic_DNA"/>
</dbReference>
<organism evidence="3 4">
    <name type="scientific">Actinomyces israelii</name>
    <dbReference type="NCBI Taxonomy" id="1659"/>
    <lineage>
        <taxon>Bacteria</taxon>
        <taxon>Bacillati</taxon>
        <taxon>Actinomycetota</taxon>
        <taxon>Actinomycetes</taxon>
        <taxon>Actinomycetales</taxon>
        <taxon>Actinomycetaceae</taxon>
        <taxon>Actinomyces</taxon>
    </lineage>
</organism>
<dbReference type="InterPro" id="IPR034804">
    <property type="entry name" value="SQR/QFR_C/D"/>
</dbReference>
<dbReference type="Gene3D" id="1.20.1300.10">
    <property type="entry name" value="Fumarate reductase/succinate dehydrogenase, transmembrane subunit"/>
    <property type="match status" value="1"/>
</dbReference>
<feature type="transmembrane region" description="Helical" evidence="2">
    <location>
        <begin position="129"/>
        <end position="149"/>
    </location>
</feature>
<sequence length="254" mass="26858">MPAVTDVPKSARAPGDAPPARPGRSRGPSFTTLKTTMALTGTIMAAFVTVHMVGNLKAFMGAEAYNSYAAWLREVAYPLLPHEGLLWILRVVLLACIGLHMAAGVELWRRGRASRGRFRRRGLPARATAARSMLITGCLIAVFVVVHILDLTIGRLVASPSYTAPSHGDGALHVSAYQNLVASLSRPGMAIFYSAIMLAIALHLAQGLWNVVVDLGGTGERLRRIWLAVALAVAVAVALGNGALPLLILAGVIS</sequence>
<dbReference type="RefSeq" id="WP_084682637.1">
    <property type="nucleotide sequence ID" value="NZ_JAPTMY010000027.1"/>
</dbReference>
<dbReference type="SUPFAM" id="SSF81343">
    <property type="entry name" value="Fumarate reductase respiratory complex transmembrane subunits"/>
    <property type="match status" value="1"/>
</dbReference>
<protein>
    <submittedName>
        <fullName evidence="3">Succinate dehydrogenase cytochrome b subunit</fullName>
    </submittedName>
</protein>
<proteinExistence type="predicted"/>
<accession>A0ABT4IBE0</accession>
<keyword evidence="4" id="KW-1185">Reference proteome</keyword>
<dbReference type="NCBIfam" id="TIGR02046">
    <property type="entry name" value="sdhC_b558_fam"/>
    <property type="match status" value="1"/>
</dbReference>
<keyword evidence="2" id="KW-0812">Transmembrane</keyword>
<keyword evidence="2" id="KW-0472">Membrane</keyword>
<evidence type="ECO:0000256" key="1">
    <source>
        <dbReference type="SAM" id="MobiDB-lite"/>
    </source>
</evidence>
<reference evidence="3" key="1">
    <citation type="submission" date="2022-10" db="EMBL/GenBank/DDBJ databases">
        <title>Genome sequence of Actinomyces israelii ATCC 10048.</title>
        <authorList>
            <person name="Watt R.M."/>
            <person name="Tong W.M."/>
        </authorList>
    </citation>
    <scope>NUCLEOTIDE SEQUENCE</scope>
    <source>
        <strain evidence="3">ATCC 10048</strain>
    </source>
</reference>
<dbReference type="InterPro" id="IPR011138">
    <property type="entry name" value="Cytochrome_b-558"/>
</dbReference>